<evidence type="ECO:0000313" key="1">
    <source>
        <dbReference type="EMBL" id="KAG5594971.1"/>
    </source>
</evidence>
<comment type="caution">
    <text evidence="1">The sequence shown here is derived from an EMBL/GenBank/DDBJ whole genome shotgun (WGS) entry which is preliminary data.</text>
</comment>
<proteinExistence type="predicted"/>
<keyword evidence="2" id="KW-1185">Reference proteome</keyword>
<name>A0A9J5Y2X4_SOLCO</name>
<accession>A0A9J5Y2X4</accession>
<gene>
    <name evidence="1" type="ORF">H5410_036203</name>
</gene>
<organism evidence="1 2">
    <name type="scientific">Solanum commersonii</name>
    <name type="common">Commerson's wild potato</name>
    <name type="synonym">Commerson's nightshade</name>
    <dbReference type="NCBI Taxonomy" id="4109"/>
    <lineage>
        <taxon>Eukaryota</taxon>
        <taxon>Viridiplantae</taxon>
        <taxon>Streptophyta</taxon>
        <taxon>Embryophyta</taxon>
        <taxon>Tracheophyta</taxon>
        <taxon>Spermatophyta</taxon>
        <taxon>Magnoliopsida</taxon>
        <taxon>eudicotyledons</taxon>
        <taxon>Gunneridae</taxon>
        <taxon>Pentapetalae</taxon>
        <taxon>asterids</taxon>
        <taxon>lamiids</taxon>
        <taxon>Solanales</taxon>
        <taxon>Solanaceae</taxon>
        <taxon>Solanoideae</taxon>
        <taxon>Solaneae</taxon>
        <taxon>Solanum</taxon>
    </lineage>
</organism>
<protein>
    <submittedName>
        <fullName evidence="1">Uncharacterized protein</fullName>
    </submittedName>
</protein>
<reference evidence="1 2" key="1">
    <citation type="submission" date="2020-09" db="EMBL/GenBank/DDBJ databases">
        <title>De no assembly of potato wild relative species, Solanum commersonii.</title>
        <authorList>
            <person name="Cho K."/>
        </authorList>
    </citation>
    <scope>NUCLEOTIDE SEQUENCE [LARGE SCALE GENOMIC DNA]</scope>
    <source>
        <strain evidence="1">LZ3.2</strain>
        <tissue evidence="1">Leaf</tissue>
    </source>
</reference>
<dbReference type="Proteomes" id="UP000824120">
    <property type="component" value="Chromosome 7"/>
</dbReference>
<dbReference type="AlphaFoldDB" id="A0A9J5Y2X4"/>
<sequence>MMEWLACTLKEVSKSHGNTVRRWKCQDHFTELQARNYNKFGRYISIIKVQDKKRDVIIIPEWSLNSGWMNIATKISVFINAKAQPTDAISTTQNESLAKSVVRSLLEEIPGITLSEIRRWVTSPWRHNHGINIFDLGGIKFSWNSPIERLLIT</sequence>
<dbReference type="EMBL" id="JACXVP010000007">
    <property type="protein sequence ID" value="KAG5594971.1"/>
    <property type="molecule type" value="Genomic_DNA"/>
</dbReference>
<evidence type="ECO:0000313" key="2">
    <source>
        <dbReference type="Proteomes" id="UP000824120"/>
    </source>
</evidence>